<organism evidence="2 3">
    <name type="scientific">Bailinhaonella thermotolerans</name>
    <dbReference type="NCBI Taxonomy" id="1070861"/>
    <lineage>
        <taxon>Bacteria</taxon>
        <taxon>Bacillati</taxon>
        <taxon>Actinomycetota</taxon>
        <taxon>Actinomycetes</taxon>
        <taxon>Streptosporangiales</taxon>
        <taxon>Streptosporangiaceae</taxon>
        <taxon>Bailinhaonella</taxon>
    </lineage>
</organism>
<keyword evidence="3" id="KW-1185">Reference proteome</keyword>
<evidence type="ECO:0000313" key="2">
    <source>
        <dbReference type="EMBL" id="RJL20837.1"/>
    </source>
</evidence>
<sequence length="114" mass="12459">MPENSLRRDLHAVVESRRELGPDYEDALIDSFLDRMDHAMDLRVSSRVQAELGRHAPRRLDGAAWLAITSMLLSIPLTAIAGGTGGWPATLAVWAGILALNAVYGMSRPPRAVR</sequence>
<evidence type="ECO:0000256" key="1">
    <source>
        <dbReference type="SAM" id="Phobius"/>
    </source>
</evidence>
<keyword evidence="1" id="KW-1133">Transmembrane helix</keyword>
<feature type="transmembrane region" description="Helical" evidence="1">
    <location>
        <begin position="63"/>
        <end position="81"/>
    </location>
</feature>
<gene>
    <name evidence="2" type="ORF">D5H75_38990</name>
</gene>
<feature type="transmembrane region" description="Helical" evidence="1">
    <location>
        <begin position="87"/>
        <end position="106"/>
    </location>
</feature>
<keyword evidence="1" id="KW-0812">Transmembrane</keyword>
<evidence type="ECO:0000313" key="3">
    <source>
        <dbReference type="Proteomes" id="UP000265768"/>
    </source>
</evidence>
<dbReference type="AlphaFoldDB" id="A0A3A3ZZP2"/>
<comment type="caution">
    <text evidence="2">The sequence shown here is derived from an EMBL/GenBank/DDBJ whole genome shotgun (WGS) entry which is preliminary data.</text>
</comment>
<keyword evidence="1" id="KW-0472">Membrane</keyword>
<proteinExistence type="predicted"/>
<name>A0A3A3ZZP2_9ACTN</name>
<accession>A0A3A3ZZP2</accession>
<dbReference type="EMBL" id="QZEY01000028">
    <property type="protein sequence ID" value="RJL20837.1"/>
    <property type="molecule type" value="Genomic_DNA"/>
</dbReference>
<evidence type="ECO:0008006" key="4">
    <source>
        <dbReference type="Google" id="ProtNLM"/>
    </source>
</evidence>
<dbReference type="Proteomes" id="UP000265768">
    <property type="component" value="Unassembled WGS sequence"/>
</dbReference>
<protein>
    <recommendedName>
        <fullName evidence="4">Integral membrane protein</fullName>
    </recommendedName>
</protein>
<reference evidence="2 3" key="1">
    <citation type="submission" date="2018-09" db="EMBL/GenBank/DDBJ databases">
        <title>YIM 75507 draft genome.</title>
        <authorList>
            <person name="Tang S."/>
            <person name="Feng Y."/>
        </authorList>
    </citation>
    <scope>NUCLEOTIDE SEQUENCE [LARGE SCALE GENOMIC DNA]</scope>
    <source>
        <strain evidence="2 3">YIM 75507</strain>
    </source>
</reference>
<dbReference type="RefSeq" id="WP_119931650.1">
    <property type="nucleotide sequence ID" value="NZ_QZEY01000028.1"/>
</dbReference>
<dbReference type="OrthoDB" id="3854538at2"/>